<evidence type="ECO:0000256" key="1">
    <source>
        <dbReference type="SAM" id="Phobius"/>
    </source>
</evidence>
<evidence type="ECO:0000313" key="4">
    <source>
        <dbReference type="Proteomes" id="UP001060919"/>
    </source>
</evidence>
<evidence type="ECO:0000313" key="3">
    <source>
        <dbReference type="EMBL" id="BDS13748.1"/>
    </source>
</evidence>
<dbReference type="InterPro" id="IPR026272">
    <property type="entry name" value="SdpI"/>
</dbReference>
<dbReference type="AlphaFoldDB" id="A0A915YIK6"/>
<dbReference type="RefSeq" id="WP_264789001.1">
    <property type="nucleotide sequence ID" value="NZ_AP026867.1"/>
</dbReference>
<dbReference type="Proteomes" id="UP001060919">
    <property type="component" value="Chromosome"/>
</dbReference>
<dbReference type="InterPro" id="IPR025962">
    <property type="entry name" value="SdpI/YhfL"/>
</dbReference>
<organism evidence="3 4">
    <name type="scientific">Aureispira anguillae</name>
    <dbReference type="NCBI Taxonomy" id="2864201"/>
    <lineage>
        <taxon>Bacteria</taxon>
        <taxon>Pseudomonadati</taxon>
        <taxon>Bacteroidota</taxon>
        <taxon>Saprospiria</taxon>
        <taxon>Saprospirales</taxon>
        <taxon>Saprospiraceae</taxon>
        <taxon>Aureispira</taxon>
    </lineage>
</organism>
<dbReference type="Pfam" id="PF07853">
    <property type="entry name" value="DUF1648"/>
    <property type="match status" value="1"/>
</dbReference>
<feature type="transmembrane region" description="Helical" evidence="1">
    <location>
        <begin position="12"/>
        <end position="33"/>
    </location>
</feature>
<feature type="transmembrane region" description="Helical" evidence="1">
    <location>
        <begin position="196"/>
        <end position="219"/>
    </location>
</feature>
<dbReference type="EMBL" id="AP026867">
    <property type="protein sequence ID" value="BDS13748.1"/>
    <property type="molecule type" value="Genomic_DNA"/>
</dbReference>
<dbReference type="PANTHER" id="PTHR37810">
    <property type="entry name" value="IMMUNITY PROTEIN SDPI"/>
    <property type="match status" value="1"/>
</dbReference>
<sequence length="223" mass="25481">MESNHSPKQTSFFKELLIFGIAIAPIFYLLSIWESLPQQIPIHWNIKGEVDGYSDKSSLWWVILAMNAPIYLLLLFLPKLSAKQKNIQLMGKKYYRLRLILQLFLSALVFAILLASSGNSSASIETLLGYCFVFFMLSFGNYMGSIRQNHFMGIRTPWTLENEEVWKKTHQLGGRLWIGSAIIGLVLLLILPSNWILIIIVALMTIPMFAAAIYSFILFKKIT</sequence>
<name>A0A915YIK6_9BACT</name>
<feature type="transmembrane region" description="Helical" evidence="1">
    <location>
        <begin position="59"/>
        <end position="77"/>
    </location>
</feature>
<feature type="transmembrane region" description="Helical" evidence="1">
    <location>
        <begin position="172"/>
        <end position="190"/>
    </location>
</feature>
<keyword evidence="1" id="KW-0812">Transmembrane</keyword>
<keyword evidence="4" id="KW-1185">Reference proteome</keyword>
<dbReference type="PANTHER" id="PTHR37810:SF5">
    <property type="entry name" value="IMMUNITY PROTEIN SDPI"/>
    <property type="match status" value="1"/>
</dbReference>
<feature type="transmembrane region" description="Helical" evidence="1">
    <location>
        <begin position="97"/>
        <end position="115"/>
    </location>
</feature>
<feature type="transmembrane region" description="Helical" evidence="1">
    <location>
        <begin position="127"/>
        <end position="145"/>
    </location>
</feature>
<dbReference type="KEGG" id="aup:AsAng_0044890"/>
<keyword evidence="1" id="KW-0472">Membrane</keyword>
<reference evidence="3" key="1">
    <citation type="submission" date="2022-09" db="EMBL/GenBank/DDBJ databases">
        <title>Aureispira anguillicida sp. nov., isolated from Leptocephalus of Japanese eel Anguilla japonica.</title>
        <authorList>
            <person name="Yuasa K."/>
            <person name="Mekata T."/>
            <person name="Ikunari K."/>
        </authorList>
    </citation>
    <scope>NUCLEOTIDE SEQUENCE</scope>
    <source>
        <strain evidence="3">EL160426</strain>
    </source>
</reference>
<dbReference type="InterPro" id="IPR012867">
    <property type="entry name" value="DUF1648"/>
</dbReference>
<gene>
    <name evidence="3" type="ORF">AsAng_0044890</name>
</gene>
<accession>A0A915YIK6</accession>
<feature type="domain" description="DUF1648" evidence="2">
    <location>
        <begin position="21"/>
        <end position="64"/>
    </location>
</feature>
<protein>
    <submittedName>
        <fullName evidence="3">SdpI family protein</fullName>
    </submittedName>
</protein>
<evidence type="ECO:0000259" key="2">
    <source>
        <dbReference type="Pfam" id="PF07853"/>
    </source>
</evidence>
<dbReference type="PIRSF" id="PIRSF038959">
    <property type="entry name" value="SdpI"/>
    <property type="match status" value="1"/>
</dbReference>
<dbReference type="GO" id="GO:0009636">
    <property type="term" value="P:response to toxic substance"/>
    <property type="evidence" value="ECO:0007669"/>
    <property type="project" value="TreeGrafter"/>
</dbReference>
<dbReference type="Pfam" id="PF13630">
    <property type="entry name" value="SdpI"/>
    <property type="match status" value="1"/>
</dbReference>
<proteinExistence type="predicted"/>
<keyword evidence="1" id="KW-1133">Transmembrane helix</keyword>